<sequence>MNSPGDSSSSDSGTPPPELEESRFEPSYGEVNIPSPSKRRTPYSSDRSVPFSRDSKARRRDDYGRQRMMHVGGGSPWDAPREPPSRNKDELVDQQIAEQLRAQFGDPFDDSTLKSSK</sequence>
<reference evidence="2 3" key="1">
    <citation type="submission" date="2017-04" db="EMBL/GenBank/DDBJ databases">
        <title>Genome Sequence of the Model Brown-Rot Fungus Postia placenta SB12.</title>
        <authorList>
            <consortium name="DOE Joint Genome Institute"/>
            <person name="Gaskell J."/>
            <person name="Kersten P."/>
            <person name="Larrondo L.F."/>
            <person name="Canessa P."/>
            <person name="Martinez D."/>
            <person name="Hibbett D."/>
            <person name="Schmoll M."/>
            <person name="Kubicek C.P."/>
            <person name="Martinez A.T."/>
            <person name="Yadav J."/>
            <person name="Master E."/>
            <person name="Magnuson J.K."/>
            <person name="James T."/>
            <person name="Yaver D."/>
            <person name="Berka R."/>
            <person name="Labutti K."/>
            <person name="Lipzen A."/>
            <person name="Aerts A."/>
            <person name="Barry K."/>
            <person name="Henrissat B."/>
            <person name="Blanchette R."/>
            <person name="Grigoriev I."/>
            <person name="Cullen D."/>
        </authorList>
    </citation>
    <scope>NUCLEOTIDE SEQUENCE [LARGE SCALE GENOMIC DNA]</scope>
    <source>
        <strain evidence="2 3">MAD-698-R-SB12</strain>
    </source>
</reference>
<dbReference type="OrthoDB" id="2726318at2759"/>
<evidence type="ECO:0000313" key="2">
    <source>
        <dbReference type="EMBL" id="OSX60052.1"/>
    </source>
</evidence>
<gene>
    <name evidence="2" type="ORF">POSPLADRAFT_1075444</name>
</gene>
<evidence type="ECO:0000313" key="3">
    <source>
        <dbReference type="Proteomes" id="UP000194127"/>
    </source>
</evidence>
<dbReference type="GeneID" id="36327765"/>
<feature type="compositionally biased region" description="Basic and acidic residues" evidence="1">
    <location>
        <begin position="53"/>
        <end position="65"/>
    </location>
</feature>
<dbReference type="RefSeq" id="XP_024336846.1">
    <property type="nucleotide sequence ID" value="XM_024482816.1"/>
</dbReference>
<proteinExistence type="predicted"/>
<feature type="region of interest" description="Disordered" evidence="1">
    <location>
        <begin position="1"/>
        <end position="91"/>
    </location>
</feature>
<keyword evidence="3" id="KW-1185">Reference proteome</keyword>
<feature type="compositionally biased region" description="Low complexity" evidence="1">
    <location>
        <begin position="1"/>
        <end position="13"/>
    </location>
</feature>
<evidence type="ECO:0000256" key="1">
    <source>
        <dbReference type="SAM" id="MobiDB-lite"/>
    </source>
</evidence>
<name>A0A1X6MV01_9APHY</name>
<organism evidence="2 3">
    <name type="scientific">Postia placenta MAD-698-R-SB12</name>
    <dbReference type="NCBI Taxonomy" id="670580"/>
    <lineage>
        <taxon>Eukaryota</taxon>
        <taxon>Fungi</taxon>
        <taxon>Dikarya</taxon>
        <taxon>Basidiomycota</taxon>
        <taxon>Agaricomycotina</taxon>
        <taxon>Agaricomycetes</taxon>
        <taxon>Polyporales</taxon>
        <taxon>Adustoporiaceae</taxon>
        <taxon>Rhodonia</taxon>
    </lineage>
</organism>
<feature type="compositionally biased region" description="Basic and acidic residues" evidence="1">
    <location>
        <begin position="79"/>
        <end position="91"/>
    </location>
</feature>
<dbReference type="Proteomes" id="UP000194127">
    <property type="component" value="Unassembled WGS sequence"/>
</dbReference>
<dbReference type="AlphaFoldDB" id="A0A1X6MV01"/>
<dbReference type="EMBL" id="KZ110601">
    <property type="protein sequence ID" value="OSX60052.1"/>
    <property type="molecule type" value="Genomic_DNA"/>
</dbReference>
<accession>A0A1X6MV01</accession>
<protein>
    <submittedName>
        <fullName evidence="2">Uncharacterized protein</fullName>
    </submittedName>
</protein>